<sequence>MMSKITKLTLLAFLCAYGTAMAQINTPQASPAGSVSSVVGLTEVSIDYFRPKVKDRKIFGEGSEFLQPYGQLWRTGANSGSKLTLSTEATIAGTKVPAGEYLIFTIPGKDEWSFMLYSDLSLGGNVNGYDAKNEVVKATVKAEKLSSPVEALTFNISDISEDNTKANIELTWSDVSVKVPLEVSFVEQVMADIEAKTKVNPSNYVQAAGFYLSQNKNLPQALEWMNTYLAIGDNGQQFWHVHTKARILAAMGNKKEAIATAQKSLDIAKASPNGDFGYVKRNQDFIASLK</sequence>
<dbReference type="RefSeq" id="WP_395415672.1">
    <property type="nucleotide sequence ID" value="NZ_JBIPKE010000004.1"/>
</dbReference>
<evidence type="ECO:0000256" key="1">
    <source>
        <dbReference type="SAM" id="SignalP"/>
    </source>
</evidence>
<keyword evidence="1" id="KW-0732">Signal</keyword>
<reference evidence="2 3" key="1">
    <citation type="journal article" date="2013" name="Int. J. Syst. Evol. Microbiol.">
        <title>Marinoscillum luteum sp. nov., isolated from marine sediment.</title>
        <authorList>
            <person name="Cha I.T."/>
            <person name="Park S.J."/>
            <person name="Kim S.J."/>
            <person name="Kim J.G."/>
            <person name="Jung M.Y."/>
            <person name="Shin K.S."/>
            <person name="Kwon K.K."/>
            <person name="Yang S.H."/>
            <person name="Seo Y.S."/>
            <person name="Rhee S.K."/>
        </authorList>
    </citation>
    <scope>NUCLEOTIDE SEQUENCE [LARGE SCALE GENOMIC DNA]</scope>
    <source>
        <strain evidence="2 3">KCTC 23939</strain>
    </source>
</reference>
<name>A0ABW7N2Y1_9BACT</name>
<proteinExistence type="predicted"/>
<protein>
    <submittedName>
        <fullName evidence="2">DUF2911 domain-containing protein</fullName>
    </submittedName>
</protein>
<accession>A0ABW7N2Y1</accession>
<dbReference type="Proteomes" id="UP001610063">
    <property type="component" value="Unassembled WGS sequence"/>
</dbReference>
<dbReference type="Gene3D" id="1.25.40.10">
    <property type="entry name" value="Tetratricopeptide repeat domain"/>
    <property type="match status" value="1"/>
</dbReference>
<evidence type="ECO:0000313" key="2">
    <source>
        <dbReference type="EMBL" id="MFH6981817.1"/>
    </source>
</evidence>
<evidence type="ECO:0000313" key="3">
    <source>
        <dbReference type="Proteomes" id="UP001610063"/>
    </source>
</evidence>
<dbReference type="EMBL" id="JBIPKE010000004">
    <property type="protein sequence ID" value="MFH6981817.1"/>
    <property type="molecule type" value="Genomic_DNA"/>
</dbReference>
<dbReference type="InterPro" id="IPR021314">
    <property type="entry name" value="DUF2911"/>
</dbReference>
<feature type="chain" id="PRO_5046559709" evidence="1">
    <location>
        <begin position="23"/>
        <end position="290"/>
    </location>
</feature>
<comment type="caution">
    <text evidence="2">The sequence shown here is derived from an EMBL/GenBank/DDBJ whole genome shotgun (WGS) entry which is preliminary data.</text>
</comment>
<gene>
    <name evidence="2" type="ORF">ACHKAR_00130</name>
</gene>
<dbReference type="Pfam" id="PF11138">
    <property type="entry name" value="DUF2911"/>
    <property type="match status" value="1"/>
</dbReference>
<organism evidence="2 3">
    <name type="scientific">Marinoscillum luteum</name>
    <dbReference type="NCBI Taxonomy" id="861051"/>
    <lineage>
        <taxon>Bacteria</taxon>
        <taxon>Pseudomonadati</taxon>
        <taxon>Bacteroidota</taxon>
        <taxon>Cytophagia</taxon>
        <taxon>Cytophagales</taxon>
        <taxon>Reichenbachiellaceae</taxon>
        <taxon>Marinoscillum</taxon>
    </lineage>
</organism>
<dbReference type="SUPFAM" id="SSF81901">
    <property type="entry name" value="HCP-like"/>
    <property type="match status" value="1"/>
</dbReference>
<dbReference type="InterPro" id="IPR011990">
    <property type="entry name" value="TPR-like_helical_dom_sf"/>
</dbReference>
<feature type="signal peptide" evidence="1">
    <location>
        <begin position="1"/>
        <end position="22"/>
    </location>
</feature>
<keyword evidence="3" id="KW-1185">Reference proteome</keyword>